<feature type="compositionally biased region" description="Basic and acidic residues" evidence="8">
    <location>
        <begin position="1"/>
        <end position="25"/>
    </location>
</feature>
<comment type="caution">
    <text evidence="10">The sequence shown here is derived from an EMBL/GenBank/DDBJ whole genome shotgun (WGS) entry which is preliminary data.</text>
</comment>
<dbReference type="InterPro" id="IPR036890">
    <property type="entry name" value="HATPase_C_sf"/>
</dbReference>
<dbReference type="SUPFAM" id="SSF55785">
    <property type="entry name" value="PYP-like sensor domain (PAS domain)"/>
    <property type="match status" value="1"/>
</dbReference>
<keyword evidence="5 10" id="KW-0418">Kinase</keyword>
<keyword evidence="11" id="KW-1185">Reference proteome</keyword>
<dbReference type="PANTHER" id="PTHR43711">
    <property type="entry name" value="TWO-COMPONENT HISTIDINE KINASE"/>
    <property type="match status" value="1"/>
</dbReference>
<dbReference type="AlphaFoldDB" id="A0A7Y0E282"/>
<gene>
    <name evidence="10" type="ORF">HH303_15475</name>
</gene>
<evidence type="ECO:0000313" key="10">
    <source>
        <dbReference type="EMBL" id="NMM45897.1"/>
    </source>
</evidence>
<dbReference type="InterPro" id="IPR036097">
    <property type="entry name" value="HisK_dim/P_sf"/>
</dbReference>
<dbReference type="CDD" id="cd00082">
    <property type="entry name" value="HisKA"/>
    <property type="match status" value="1"/>
</dbReference>
<evidence type="ECO:0000259" key="9">
    <source>
        <dbReference type="PROSITE" id="PS50109"/>
    </source>
</evidence>
<dbReference type="EC" id="2.7.13.3" evidence="2"/>
<dbReference type="PANTHER" id="PTHR43711:SF26">
    <property type="entry name" value="SENSOR HISTIDINE KINASE RCSC"/>
    <property type="match status" value="1"/>
</dbReference>
<accession>A0A7Y0E282</accession>
<evidence type="ECO:0000313" key="11">
    <source>
        <dbReference type="Proteomes" id="UP000539372"/>
    </source>
</evidence>
<dbReference type="InterPro" id="IPR013767">
    <property type="entry name" value="PAS_fold"/>
</dbReference>
<reference evidence="10 11" key="1">
    <citation type="submission" date="2020-04" db="EMBL/GenBank/DDBJ databases">
        <title>Rhodospirillaceae bacterium KN72 isolated from deep sea.</title>
        <authorList>
            <person name="Zhang D.-C."/>
        </authorList>
    </citation>
    <scope>NUCLEOTIDE SEQUENCE [LARGE SCALE GENOMIC DNA]</scope>
    <source>
        <strain evidence="10 11">KN72</strain>
    </source>
</reference>
<dbReference type="EMBL" id="JABBNT010000004">
    <property type="protein sequence ID" value="NMM45897.1"/>
    <property type="molecule type" value="Genomic_DNA"/>
</dbReference>
<dbReference type="GO" id="GO:0006355">
    <property type="term" value="P:regulation of DNA-templated transcription"/>
    <property type="evidence" value="ECO:0007669"/>
    <property type="project" value="InterPro"/>
</dbReference>
<dbReference type="SMART" id="SM00388">
    <property type="entry name" value="HisKA"/>
    <property type="match status" value="1"/>
</dbReference>
<dbReference type="InterPro" id="IPR005467">
    <property type="entry name" value="His_kinase_dom"/>
</dbReference>
<evidence type="ECO:0000256" key="5">
    <source>
        <dbReference type="ARBA" id="ARBA00022777"/>
    </source>
</evidence>
<evidence type="ECO:0000256" key="4">
    <source>
        <dbReference type="ARBA" id="ARBA00022679"/>
    </source>
</evidence>
<dbReference type="Pfam" id="PF00989">
    <property type="entry name" value="PAS"/>
    <property type="match status" value="1"/>
</dbReference>
<keyword evidence="6" id="KW-0902">Two-component regulatory system</keyword>
<feature type="coiled-coil region" evidence="7">
    <location>
        <begin position="251"/>
        <end position="299"/>
    </location>
</feature>
<dbReference type="Pfam" id="PF02518">
    <property type="entry name" value="HATPase_c"/>
    <property type="match status" value="1"/>
</dbReference>
<dbReference type="Pfam" id="PF00512">
    <property type="entry name" value="HisKA"/>
    <property type="match status" value="1"/>
</dbReference>
<feature type="region of interest" description="Disordered" evidence="8">
    <location>
        <begin position="1"/>
        <end position="26"/>
    </location>
</feature>
<evidence type="ECO:0000256" key="8">
    <source>
        <dbReference type="SAM" id="MobiDB-lite"/>
    </source>
</evidence>
<dbReference type="InterPro" id="IPR050736">
    <property type="entry name" value="Sensor_HK_Regulatory"/>
</dbReference>
<dbReference type="PROSITE" id="PS50109">
    <property type="entry name" value="HIS_KIN"/>
    <property type="match status" value="1"/>
</dbReference>
<dbReference type="GO" id="GO:0000155">
    <property type="term" value="F:phosphorelay sensor kinase activity"/>
    <property type="evidence" value="ECO:0007669"/>
    <property type="project" value="InterPro"/>
</dbReference>
<keyword evidence="4" id="KW-0808">Transferase</keyword>
<feature type="domain" description="Histidine kinase" evidence="9">
    <location>
        <begin position="306"/>
        <end position="527"/>
    </location>
</feature>
<evidence type="ECO:0000256" key="1">
    <source>
        <dbReference type="ARBA" id="ARBA00000085"/>
    </source>
</evidence>
<evidence type="ECO:0000256" key="3">
    <source>
        <dbReference type="ARBA" id="ARBA00022553"/>
    </source>
</evidence>
<dbReference type="InterPro" id="IPR035965">
    <property type="entry name" value="PAS-like_dom_sf"/>
</dbReference>
<dbReference type="RefSeq" id="WP_169626272.1">
    <property type="nucleotide sequence ID" value="NZ_JABBNT010000004.1"/>
</dbReference>
<keyword evidence="3" id="KW-0597">Phosphoprotein</keyword>
<dbReference type="Proteomes" id="UP000539372">
    <property type="component" value="Unassembled WGS sequence"/>
</dbReference>
<dbReference type="InterPro" id="IPR004358">
    <property type="entry name" value="Sig_transdc_His_kin-like_C"/>
</dbReference>
<proteinExistence type="predicted"/>
<dbReference type="SMART" id="SM00387">
    <property type="entry name" value="HATPase_c"/>
    <property type="match status" value="1"/>
</dbReference>
<dbReference type="Gene3D" id="3.30.565.10">
    <property type="entry name" value="Histidine kinase-like ATPase, C-terminal domain"/>
    <property type="match status" value="1"/>
</dbReference>
<sequence>MNSRGEDIRGDTTDGGKSTPVRDESAAAAHPVDILTRDSLNVLSLAIGPIWVFDLDQHRVWWANAAAVRFWGADSEAELLARAYERDSGTTRRRLRQIFESTPPGRAVQDNWTLYPDGRPTSVAISLTPIRIRPEGAPALLIQLVSQFDDQDTGIDRRMVEASRYTALMISIFDMDGALLSMNPAAQDTFDRSEPLIARFVDQEEGRQMLDACREGRESKGEYHAMTCAGQCWHRIDMKIGYDPVSGGRCIIAVEEDISALKDALTRLETLNRTLEEKVEERTLELDFARRRAEEANNAKSEFLASMSHDLRTPLNAILGFSEILASPETQGMARDRYQEYGQDIHKAAAALLLLVDDLLDLSRIEAGRTTMDMEEADVAMIMRDCVTMIGPTVAGKGLTLAVDLPVGLKARTDVRAVAQIGANLLSNAAKFTPVDGRIDVTARRDDADNCIVVTIADSGIGIPKEDLRRVFEPYRRGRTDIARTIQGTGLGLAICRRLADLLNARLDIESEPGTGTTVTLRLPIEGTESSFEGD</sequence>
<evidence type="ECO:0000256" key="6">
    <source>
        <dbReference type="ARBA" id="ARBA00023012"/>
    </source>
</evidence>
<evidence type="ECO:0000256" key="2">
    <source>
        <dbReference type="ARBA" id="ARBA00012438"/>
    </source>
</evidence>
<dbReference type="InterPro" id="IPR003594">
    <property type="entry name" value="HATPase_dom"/>
</dbReference>
<protein>
    <recommendedName>
        <fullName evidence="2">histidine kinase</fullName>
        <ecNumber evidence="2">2.7.13.3</ecNumber>
    </recommendedName>
</protein>
<name>A0A7Y0E282_9PROT</name>
<comment type="catalytic activity">
    <reaction evidence="1">
        <text>ATP + protein L-histidine = ADP + protein N-phospho-L-histidine.</text>
        <dbReference type="EC" id="2.7.13.3"/>
    </reaction>
</comment>
<dbReference type="SUPFAM" id="SSF47384">
    <property type="entry name" value="Homodimeric domain of signal transducing histidine kinase"/>
    <property type="match status" value="1"/>
</dbReference>
<evidence type="ECO:0000256" key="7">
    <source>
        <dbReference type="SAM" id="Coils"/>
    </source>
</evidence>
<dbReference type="Gene3D" id="3.30.450.20">
    <property type="entry name" value="PAS domain"/>
    <property type="match status" value="1"/>
</dbReference>
<dbReference type="Gene3D" id="1.10.287.130">
    <property type="match status" value="1"/>
</dbReference>
<organism evidence="10 11">
    <name type="scientific">Pacificispira spongiicola</name>
    <dbReference type="NCBI Taxonomy" id="2729598"/>
    <lineage>
        <taxon>Bacteria</taxon>
        <taxon>Pseudomonadati</taxon>
        <taxon>Pseudomonadota</taxon>
        <taxon>Alphaproteobacteria</taxon>
        <taxon>Rhodospirillales</taxon>
        <taxon>Rhodospirillaceae</taxon>
        <taxon>Pacificispira</taxon>
    </lineage>
</organism>
<dbReference type="InterPro" id="IPR003661">
    <property type="entry name" value="HisK_dim/P_dom"/>
</dbReference>
<dbReference type="SUPFAM" id="SSF55874">
    <property type="entry name" value="ATPase domain of HSP90 chaperone/DNA topoisomerase II/histidine kinase"/>
    <property type="match status" value="1"/>
</dbReference>
<dbReference type="PRINTS" id="PR00344">
    <property type="entry name" value="BCTRLSENSOR"/>
</dbReference>
<keyword evidence="7" id="KW-0175">Coiled coil</keyword>